<name>A0A1B1YSD1_9GAMM</name>
<comment type="catalytic activity">
    <reaction evidence="8">
        <text>a 2'-deoxyribonucleoside 5'-triphosphate + H2O = a 2'-deoxyribonucleoside 5'-phosphate + diphosphate + H(+)</text>
        <dbReference type="Rhea" id="RHEA:44644"/>
        <dbReference type="ChEBI" id="CHEBI:15377"/>
        <dbReference type="ChEBI" id="CHEBI:15378"/>
        <dbReference type="ChEBI" id="CHEBI:33019"/>
        <dbReference type="ChEBI" id="CHEBI:61560"/>
        <dbReference type="ChEBI" id="CHEBI:65317"/>
        <dbReference type="EC" id="3.6.1.9"/>
    </reaction>
</comment>
<evidence type="ECO:0000256" key="2">
    <source>
        <dbReference type="ARBA" id="ARBA00022490"/>
    </source>
</evidence>
<sequence length="196" mass="20746">MPVTHPPLVLASTSPTRRELLGRLGLPFEVHAPQVDETALPDEAPTALALRLARAKAEAAAAQFPGHLIIGSDQVAVVGGRVLGKPGDRARAAEQLTLSSGQVMVFQTAVCLLSSITGEVAMRLVPFDVELRRLSSADIEHYLDREQPFGCAGSLRSEGLGVTLCRRMSGDDPTALLGLPLIALCELLRDQGLALP</sequence>
<organism evidence="9 10">
    <name type="scientific">Immundisolibacter cernigliae</name>
    <dbReference type="NCBI Taxonomy" id="1810504"/>
    <lineage>
        <taxon>Bacteria</taxon>
        <taxon>Pseudomonadati</taxon>
        <taxon>Pseudomonadota</taxon>
        <taxon>Gammaproteobacteria</taxon>
        <taxon>Immundisolibacterales</taxon>
        <taxon>Immundisolibacteraceae</taxon>
        <taxon>Immundisolibacter</taxon>
    </lineage>
</organism>
<dbReference type="InterPro" id="IPR029001">
    <property type="entry name" value="ITPase-like_fam"/>
</dbReference>
<dbReference type="GO" id="GO:0047429">
    <property type="term" value="F:nucleoside triphosphate diphosphatase activity"/>
    <property type="evidence" value="ECO:0007669"/>
    <property type="project" value="UniProtKB-EC"/>
</dbReference>
<reference evidence="10" key="1">
    <citation type="submission" date="2016-03" db="EMBL/GenBank/DDBJ databases">
        <title>Complete genome sequence of Solimmundus cernigliae, representing a novel lineage of polycyclic aromatic hydrocarbon degraders within the Gammaproteobacteria.</title>
        <authorList>
            <person name="Singleton D.R."/>
            <person name="Dickey A.N."/>
            <person name="Scholl E.H."/>
            <person name="Wright F.A."/>
            <person name="Aitken M.D."/>
        </authorList>
    </citation>
    <scope>NUCLEOTIDE SEQUENCE [LARGE SCALE GENOMIC DNA]</scope>
    <source>
        <strain evidence="10">TR3.2</strain>
    </source>
</reference>
<dbReference type="RefSeq" id="WP_068803051.1">
    <property type="nucleotide sequence ID" value="NZ_CP014671.1"/>
</dbReference>
<dbReference type="Proteomes" id="UP000092952">
    <property type="component" value="Chromosome"/>
</dbReference>
<comment type="catalytic activity">
    <reaction evidence="8">
        <text>a ribonucleoside 5'-triphosphate + H2O = a ribonucleoside 5'-phosphate + diphosphate + H(+)</text>
        <dbReference type="Rhea" id="RHEA:23996"/>
        <dbReference type="ChEBI" id="CHEBI:15377"/>
        <dbReference type="ChEBI" id="CHEBI:15378"/>
        <dbReference type="ChEBI" id="CHEBI:33019"/>
        <dbReference type="ChEBI" id="CHEBI:58043"/>
        <dbReference type="ChEBI" id="CHEBI:61557"/>
        <dbReference type="EC" id="3.6.1.9"/>
    </reaction>
</comment>
<evidence type="ECO:0000256" key="6">
    <source>
        <dbReference type="ARBA" id="ARBA00053369"/>
    </source>
</evidence>
<keyword evidence="3 8" id="KW-0378">Hydrolase</keyword>
<dbReference type="Pfam" id="PF02545">
    <property type="entry name" value="Maf"/>
    <property type="match status" value="1"/>
</dbReference>
<dbReference type="InterPro" id="IPR003697">
    <property type="entry name" value="Maf-like"/>
</dbReference>
<evidence type="ECO:0000256" key="1">
    <source>
        <dbReference type="ARBA" id="ARBA00004496"/>
    </source>
</evidence>
<comment type="subcellular location">
    <subcellularLocation>
        <location evidence="1 8">Cytoplasm</location>
    </subcellularLocation>
</comment>
<keyword evidence="2 8" id="KW-0963">Cytoplasm</keyword>
<comment type="function">
    <text evidence="6">Nucleoside triphosphate pyrophosphatase that hydrolyzes 7-methyl-GTP (m(7)GTP). May have a dual role in cell division arrest and in preventing the incorporation of modified nucleotides into cellular nucleic acids.</text>
</comment>
<dbReference type="FunFam" id="3.90.950.10:FF:000005">
    <property type="entry name" value="7-methyl-GTP pyrophosphatase"/>
    <property type="match status" value="1"/>
</dbReference>
<keyword evidence="10" id="KW-1185">Reference proteome</keyword>
<dbReference type="PANTHER" id="PTHR43213:SF10">
    <property type="entry name" value="7-METHYL-GTP PYROPHOSPHATASE"/>
    <property type="match status" value="1"/>
</dbReference>
<dbReference type="STRING" id="1810504.PG2T_04670"/>
<keyword evidence="4 8" id="KW-0546">Nucleotide metabolism</keyword>
<evidence type="ECO:0000256" key="7">
    <source>
        <dbReference type="ARBA" id="ARBA00060749"/>
    </source>
</evidence>
<dbReference type="SUPFAM" id="SSF52972">
    <property type="entry name" value="ITPase-like"/>
    <property type="match status" value="1"/>
</dbReference>
<dbReference type="FunCoup" id="A0A1B1YSD1">
    <property type="interactions" value="105"/>
</dbReference>
<protein>
    <recommendedName>
        <fullName evidence="8">Nucleoside triphosphate pyrophosphatase</fullName>
        <ecNumber evidence="8">3.6.1.9</ecNumber>
    </recommendedName>
    <alternativeName>
        <fullName evidence="8">Nucleotide pyrophosphatase</fullName>
        <shortName evidence="8">Nucleotide PPase</shortName>
    </alternativeName>
</protein>
<feature type="active site" description="Proton acceptor" evidence="8">
    <location>
        <position position="73"/>
    </location>
</feature>
<evidence type="ECO:0000313" key="10">
    <source>
        <dbReference type="Proteomes" id="UP000092952"/>
    </source>
</evidence>
<dbReference type="HAMAP" id="MF_00528">
    <property type="entry name" value="Maf"/>
    <property type="match status" value="1"/>
</dbReference>
<comment type="cofactor">
    <cofactor evidence="8">
        <name>a divalent metal cation</name>
        <dbReference type="ChEBI" id="CHEBI:60240"/>
    </cofactor>
</comment>
<dbReference type="NCBIfam" id="TIGR00172">
    <property type="entry name" value="maf"/>
    <property type="match status" value="1"/>
</dbReference>
<dbReference type="PANTHER" id="PTHR43213">
    <property type="entry name" value="BIFUNCTIONAL DTTP/UTP PYROPHOSPHATASE/METHYLTRANSFERASE PROTEIN-RELATED"/>
    <property type="match status" value="1"/>
</dbReference>
<dbReference type="KEGG" id="gbi:PG2T_04670"/>
<comment type="caution">
    <text evidence="8">Lacks conserved residue(s) required for the propagation of feature annotation.</text>
</comment>
<proteinExistence type="inferred from homology"/>
<dbReference type="EC" id="3.6.1.9" evidence="8"/>
<evidence type="ECO:0000256" key="8">
    <source>
        <dbReference type="HAMAP-Rule" id="MF_00528"/>
    </source>
</evidence>
<evidence type="ECO:0000256" key="4">
    <source>
        <dbReference type="ARBA" id="ARBA00023080"/>
    </source>
</evidence>
<dbReference type="InParanoid" id="A0A1B1YSD1"/>
<comment type="function">
    <text evidence="8">Nucleoside triphosphate pyrophosphatase. May have a dual role in cell division arrest and in preventing the incorporation of modified nucleotides into cellular nucleic acids.</text>
</comment>
<evidence type="ECO:0000313" key="9">
    <source>
        <dbReference type="EMBL" id="ANX03553.1"/>
    </source>
</evidence>
<dbReference type="CDD" id="cd00555">
    <property type="entry name" value="Maf"/>
    <property type="match status" value="1"/>
</dbReference>
<dbReference type="AlphaFoldDB" id="A0A1B1YSD1"/>
<dbReference type="PIRSF" id="PIRSF006305">
    <property type="entry name" value="Maf"/>
    <property type="match status" value="1"/>
</dbReference>
<evidence type="ECO:0000256" key="3">
    <source>
        <dbReference type="ARBA" id="ARBA00022801"/>
    </source>
</evidence>
<dbReference type="OrthoDB" id="9813694at2"/>
<comment type="catalytic activity">
    <reaction evidence="5">
        <text>N(7)-methyl-GTP + H2O = N(7)-methyl-GMP + diphosphate + H(+)</text>
        <dbReference type="Rhea" id="RHEA:58744"/>
        <dbReference type="ChEBI" id="CHEBI:15377"/>
        <dbReference type="ChEBI" id="CHEBI:15378"/>
        <dbReference type="ChEBI" id="CHEBI:33019"/>
        <dbReference type="ChEBI" id="CHEBI:58285"/>
        <dbReference type="ChEBI" id="CHEBI:87133"/>
    </reaction>
</comment>
<evidence type="ECO:0000256" key="5">
    <source>
        <dbReference type="ARBA" id="ARBA00050213"/>
    </source>
</evidence>
<accession>A0A1B1YSD1</accession>
<dbReference type="EMBL" id="CP014671">
    <property type="protein sequence ID" value="ANX03553.1"/>
    <property type="molecule type" value="Genomic_DNA"/>
</dbReference>
<dbReference type="Gene3D" id="3.90.950.10">
    <property type="match status" value="1"/>
</dbReference>
<dbReference type="GO" id="GO:0005737">
    <property type="term" value="C:cytoplasm"/>
    <property type="evidence" value="ECO:0007669"/>
    <property type="project" value="UniProtKB-SubCell"/>
</dbReference>
<gene>
    <name evidence="9" type="ORF">PG2T_04670</name>
</gene>
<comment type="similarity">
    <text evidence="7">Belongs to the Maf family. YceF subfamily.</text>
</comment>
<dbReference type="GO" id="GO:0009117">
    <property type="term" value="P:nucleotide metabolic process"/>
    <property type="evidence" value="ECO:0007669"/>
    <property type="project" value="UniProtKB-KW"/>
</dbReference>